<keyword evidence="14" id="KW-0812">Transmembrane</keyword>
<dbReference type="PROSITE" id="PS50885">
    <property type="entry name" value="HAMP"/>
    <property type="match status" value="1"/>
</dbReference>
<feature type="coiled-coil region" evidence="13">
    <location>
        <begin position="443"/>
        <end position="495"/>
    </location>
</feature>
<evidence type="ECO:0000256" key="11">
    <source>
        <dbReference type="ARBA" id="ARBA00074306"/>
    </source>
</evidence>
<reference evidence="18 19" key="1">
    <citation type="submission" date="2013-12" db="EMBL/GenBank/DDBJ databases">
        <authorList>
            <consortium name="DOE Joint Genome Institute"/>
            <person name="Smidt H."/>
            <person name="Huntemann M."/>
            <person name="Han J."/>
            <person name="Chen A."/>
            <person name="Kyrpides N."/>
            <person name="Mavromatis K."/>
            <person name="Markowitz V."/>
            <person name="Palaniappan K."/>
            <person name="Ivanova N."/>
            <person name="Schaumberg A."/>
            <person name="Pati A."/>
            <person name="Liolios K."/>
            <person name="Nordberg H.P."/>
            <person name="Cantor M.N."/>
            <person name="Hua S.X."/>
            <person name="Woyke T."/>
        </authorList>
    </citation>
    <scope>NUCLEOTIDE SEQUENCE [LARGE SCALE GENOMIC DNA]</scope>
    <source>
        <strain evidence="19">DSM 15288</strain>
    </source>
</reference>
<comment type="similarity">
    <text evidence="3">In the N-terminal section; belongs to the phytochrome family.</text>
</comment>
<keyword evidence="19" id="KW-1185">Reference proteome</keyword>
<protein>
    <recommendedName>
        <fullName evidence="11">Circadian input-output histidine kinase CikA</fullName>
        <ecNumber evidence="4">2.7.13.3</ecNumber>
    </recommendedName>
    <alternativeName>
        <fullName evidence="5">Stage 0 sporulation protein A homolog</fullName>
    </alternativeName>
</protein>
<dbReference type="PROSITE" id="PS50110">
    <property type="entry name" value="RESPONSE_REGULATORY"/>
    <property type="match status" value="1"/>
</dbReference>
<comment type="subcellular location">
    <subcellularLocation>
        <location evidence="2">Membrane</location>
    </subcellularLocation>
</comment>
<dbReference type="CDD" id="cd17546">
    <property type="entry name" value="REC_hyHK_CKI1_RcsC-like"/>
    <property type="match status" value="1"/>
</dbReference>
<dbReference type="CDD" id="cd19411">
    <property type="entry name" value="MCP2201-like_sensor"/>
    <property type="match status" value="1"/>
</dbReference>
<dbReference type="KEGG" id="dmt:DESME_06790"/>
<feature type="modified residue" description="4-aspartylphosphate" evidence="12">
    <location>
        <position position="825"/>
    </location>
</feature>
<keyword evidence="9" id="KW-0902">Two-component regulatory system</keyword>
<dbReference type="Pfam" id="PF02518">
    <property type="entry name" value="HATPase_c"/>
    <property type="match status" value="1"/>
</dbReference>
<dbReference type="InterPro" id="IPR024478">
    <property type="entry name" value="HlyB_4HB_MCP"/>
</dbReference>
<evidence type="ECO:0000256" key="8">
    <source>
        <dbReference type="ARBA" id="ARBA00022777"/>
    </source>
</evidence>
<dbReference type="CDD" id="cd00082">
    <property type="entry name" value="HisKA"/>
    <property type="match status" value="1"/>
</dbReference>
<keyword evidence="14" id="KW-0472">Membrane</keyword>
<keyword evidence="14" id="KW-1133">Transmembrane helix</keyword>
<dbReference type="SUPFAM" id="SSF55874">
    <property type="entry name" value="ATPase domain of HSP90 chaperone/DNA topoisomerase II/histidine kinase"/>
    <property type="match status" value="1"/>
</dbReference>
<dbReference type="InterPro" id="IPR036097">
    <property type="entry name" value="HisK_dim/P_sf"/>
</dbReference>
<dbReference type="InterPro" id="IPR004358">
    <property type="entry name" value="Sig_transdc_His_kin-like_C"/>
</dbReference>
<evidence type="ECO:0000256" key="13">
    <source>
        <dbReference type="SAM" id="Coils"/>
    </source>
</evidence>
<evidence type="ECO:0000256" key="10">
    <source>
        <dbReference type="ARBA" id="ARBA00024867"/>
    </source>
</evidence>
<evidence type="ECO:0000256" key="3">
    <source>
        <dbReference type="ARBA" id="ARBA00006402"/>
    </source>
</evidence>
<feature type="domain" description="HAMP" evidence="17">
    <location>
        <begin position="207"/>
        <end position="260"/>
    </location>
</feature>
<dbReference type="OrthoDB" id="9809348at2"/>
<dbReference type="Pfam" id="PF12729">
    <property type="entry name" value="4HB_MCP_1"/>
    <property type="match status" value="1"/>
</dbReference>
<evidence type="ECO:0000256" key="6">
    <source>
        <dbReference type="ARBA" id="ARBA00022553"/>
    </source>
</evidence>
<dbReference type="EC" id="2.7.13.3" evidence="4"/>
<dbReference type="GO" id="GO:0000155">
    <property type="term" value="F:phosphorelay sensor kinase activity"/>
    <property type="evidence" value="ECO:0007669"/>
    <property type="project" value="InterPro"/>
</dbReference>
<evidence type="ECO:0000256" key="4">
    <source>
        <dbReference type="ARBA" id="ARBA00012438"/>
    </source>
</evidence>
<dbReference type="PRINTS" id="PR00344">
    <property type="entry name" value="BCTRLSENSOR"/>
</dbReference>
<keyword evidence="8" id="KW-0418">Kinase</keyword>
<name>W0EC74_9FIRM</name>
<dbReference type="SUPFAM" id="SSF52172">
    <property type="entry name" value="CheY-like"/>
    <property type="match status" value="1"/>
</dbReference>
<dbReference type="InterPro" id="IPR011006">
    <property type="entry name" value="CheY-like_superfamily"/>
</dbReference>
<dbReference type="AlphaFoldDB" id="W0EC74"/>
<dbReference type="InterPro" id="IPR003594">
    <property type="entry name" value="HATPase_dom"/>
</dbReference>
<dbReference type="EMBL" id="CP007032">
    <property type="protein sequence ID" value="AHF06799.1"/>
    <property type="molecule type" value="Genomic_DNA"/>
</dbReference>
<dbReference type="SUPFAM" id="SSF55781">
    <property type="entry name" value="GAF domain-like"/>
    <property type="match status" value="1"/>
</dbReference>
<feature type="domain" description="Histidine kinase" evidence="15">
    <location>
        <begin position="505"/>
        <end position="736"/>
    </location>
</feature>
<dbReference type="eggNOG" id="COG0745">
    <property type="taxonomic scope" value="Bacteria"/>
</dbReference>
<dbReference type="CDD" id="cd16922">
    <property type="entry name" value="HATPase_EvgS-ArcB-TorS-like"/>
    <property type="match status" value="1"/>
</dbReference>
<dbReference type="PANTHER" id="PTHR45339">
    <property type="entry name" value="HYBRID SIGNAL TRANSDUCTION HISTIDINE KINASE J"/>
    <property type="match status" value="1"/>
</dbReference>
<dbReference type="Pfam" id="PF00512">
    <property type="entry name" value="HisKA"/>
    <property type="match status" value="1"/>
</dbReference>
<dbReference type="Gene3D" id="1.10.287.130">
    <property type="match status" value="1"/>
</dbReference>
<dbReference type="Gene3D" id="3.30.450.40">
    <property type="match status" value="1"/>
</dbReference>
<dbReference type="InterPro" id="IPR003660">
    <property type="entry name" value="HAMP_dom"/>
</dbReference>
<comment type="catalytic activity">
    <reaction evidence="1">
        <text>ATP + protein L-histidine = ADP + protein N-phospho-L-histidine.</text>
        <dbReference type="EC" id="2.7.13.3"/>
    </reaction>
</comment>
<dbReference type="PROSITE" id="PS50109">
    <property type="entry name" value="HIS_KIN"/>
    <property type="match status" value="1"/>
</dbReference>
<keyword evidence="13" id="KW-0175">Coiled coil</keyword>
<dbReference type="SUPFAM" id="SSF47384">
    <property type="entry name" value="Homodimeric domain of signal transducing histidine kinase"/>
    <property type="match status" value="1"/>
</dbReference>
<dbReference type="PANTHER" id="PTHR45339:SF1">
    <property type="entry name" value="HYBRID SIGNAL TRANSDUCTION HISTIDINE KINASE J"/>
    <property type="match status" value="1"/>
</dbReference>
<evidence type="ECO:0000259" key="15">
    <source>
        <dbReference type="PROSITE" id="PS50109"/>
    </source>
</evidence>
<dbReference type="Gene3D" id="3.30.565.10">
    <property type="entry name" value="Histidine kinase-like ATPase, C-terminal domain"/>
    <property type="match status" value="1"/>
</dbReference>
<dbReference type="Proteomes" id="UP000010847">
    <property type="component" value="Chromosome"/>
</dbReference>
<dbReference type="InterPro" id="IPR036890">
    <property type="entry name" value="HATPase_C_sf"/>
</dbReference>
<evidence type="ECO:0000259" key="17">
    <source>
        <dbReference type="PROSITE" id="PS50885"/>
    </source>
</evidence>
<dbReference type="GO" id="GO:0016020">
    <property type="term" value="C:membrane"/>
    <property type="evidence" value="ECO:0007669"/>
    <property type="project" value="UniProtKB-SubCell"/>
</dbReference>
<evidence type="ECO:0000256" key="1">
    <source>
        <dbReference type="ARBA" id="ARBA00000085"/>
    </source>
</evidence>
<evidence type="ECO:0000313" key="19">
    <source>
        <dbReference type="Proteomes" id="UP000010847"/>
    </source>
</evidence>
<feature type="domain" description="Response regulatory" evidence="16">
    <location>
        <begin position="775"/>
        <end position="892"/>
    </location>
</feature>
<sequence length="897" mass="101659">MRLRSKLFIGFGFVLILMALSVSLSIFMLRDQNKSINELVLVRYDKVSLTEEVETERTNTAKRIRDLLLDPSIVTPEEIKLIEDSRLRSNQTIQELLNTVDDNQRKELLTELQRVNLIYGEDIKDVLNLLVAGKREEATHLFLTPEQNQVRSDIQEKSIAFQNLEHTEMHDLLSQSTQTYKMTIVLMLLFLVLALVLGMVVSRWAMQGVSLSIRSLSEGITRVRDQNGHILRIEDIPQNELEPIGLAYNRLVDSIEQHTQQEEIYKQTLQDTALLETKVSEIIILFQGISDLTTMANLFLNKISPIINAQLGILYLRKGERDNGYGIGAGHFFSPLASYACDLDLLKEQTIQFDGGLVRQCAQDRQKVLLSNIPEDYIKIHSGLGEALPRNILLLPIEFEGEVLAVLEFASFHIFSIFEQKLLERITGILGIALHSVAQQMQVKRLLEQSQTLTEELQVQSEELQLQHEELRSTNEQLEKQNRESEVKTREIEKVSQFKSEFLANMSHELRTPLNSMLILAQTLADNKYGNLTIKQVEYASTIHSAGKDLLDLINDILDLSKVESGKMNIVFSEVSLNELQKEMECQFSPVAHQKGLSFEIKISPDLPQIFTTDKQHVLQILKNLLSNAFKFTDKGHIELKFYQPSEKRILREELRGTSVLALSVTDTGMGIPKEMQEPIFEVFRQVDGTMSRKYGGTGLGLSISRELAHLLGGTIKLQSEVGKGSIFTLYIPIAVSTQLQKEIPVLDQVATSTEPLLEDSETMVPNSVSLEGKTILIVDDDMRNIFALTSLLESNNMNALFAENGRDALEVLSNHAEIDLILMDIMMPEMDGYETMRVIRQNEEYITLPIIALTAKVMKNDREKCLEAGASDYIQKPVNAEQLISLMRVWLYERGA</sequence>
<dbReference type="InterPro" id="IPR047347">
    <property type="entry name" value="YvaQ-like_sensor"/>
</dbReference>
<evidence type="ECO:0000256" key="5">
    <source>
        <dbReference type="ARBA" id="ARBA00018672"/>
    </source>
</evidence>
<dbReference type="Pfam" id="PF13185">
    <property type="entry name" value="GAF_2"/>
    <property type="match status" value="1"/>
</dbReference>
<keyword evidence="7" id="KW-0808">Transferase</keyword>
<gene>
    <name evidence="18" type="ORF">DESME_06790</name>
</gene>
<dbReference type="HOGENOM" id="CLU_000445_127_2_9"/>
<evidence type="ECO:0000256" key="12">
    <source>
        <dbReference type="PROSITE-ProRule" id="PRU00169"/>
    </source>
</evidence>
<organism evidence="18 19">
    <name type="scientific">Desulfitobacterium metallireducens DSM 15288</name>
    <dbReference type="NCBI Taxonomy" id="871968"/>
    <lineage>
        <taxon>Bacteria</taxon>
        <taxon>Bacillati</taxon>
        <taxon>Bacillota</taxon>
        <taxon>Clostridia</taxon>
        <taxon>Eubacteriales</taxon>
        <taxon>Desulfitobacteriaceae</taxon>
        <taxon>Desulfitobacterium</taxon>
    </lineage>
</organism>
<evidence type="ECO:0000256" key="9">
    <source>
        <dbReference type="ARBA" id="ARBA00023012"/>
    </source>
</evidence>
<proteinExistence type="inferred from homology"/>
<dbReference type="FunFam" id="3.30.565.10:FF:000010">
    <property type="entry name" value="Sensor histidine kinase RcsC"/>
    <property type="match status" value="1"/>
</dbReference>
<evidence type="ECO:0000256" key="2">
    <source>
        <dbReference type="ARBA" id="ARBA00004370"/>
    </source>
</evidence>
<dbReference type="eggNOG" id="COG4251">
    <property type="taxonomic scope" value="Bacteria"/>
</dbReference>
<feature type="transmembrane region" description="Helical" evidence="14">
    <location>
        <begin position="6"/>
        <end position="29"/>
    </location>
</feature>
<evidence type="ECO:0000256" key="14">
    <source>
        <dbReference type="SAM" id="Phobius"/>
    </source>
</evidence>
<dbReference type="InterPro" id="IPR029016">
    <property type="entry name" value="GAF-like_dom_sf"/>
</dbReference>
<accession>W0EC74</accession>
<dbReference type="SMART" id="SM00065">
    <property type="entry name" value="GAF"/>
    <property type="match status" value="1"/>
</dbReference>
<feature type="transmembrane region" description="Helical" evidence="14">
    <location>
        <begin position="184"/>
        <end position="206"/>
    </location>
</feature>
<dbReference type="InterPro" id="IPR001789">
    <property type="entry name" value="Sig_transdc_resp-reg_receiver"/>
</dbReference>
<evidence type="ECO:0000259" key="16">
    <source>
        <dbReference type="PROSITE" id="PS50110"/>
    </source>
</evidence>
<dbReference type="InterPro" id="IPR003018">
    <property type="entry name" value="GAF"/>
</dbReference>
<dbReference type="SMART" id="SM00387">
    <property type="entry name" value="HATPase_c"/>
    <property type="match status" value="1"/>
</dbReference>
<dbReference type="InterPro" id="IPR003661">
    <property type="entry name" value="HisK_dim/P_dom"/>
</dbReference>
<dbReference type="STRING" id="871968.DESME_06790"/>
<dbReference type="InterPro" id="IPR005467">
    <property type="entry name" value="His_kinase_dom"/>
</dbReference>
<dbReference type="Gene3D" id="3.40.50.2300">
    <property type="match status" value="1"/>
</dbReference>
<evidence type="ECO:0000313" key="18">
    <source>
        <dbReference type="EMBL" id="AHF06799.1"/>
    </source>
</evidence>
<comment type="function">
    <text evidence="10">May play the central regulatory role in sporulation. It may be an element of the effector pathway responsible for the activation of sporulation genes in response to nutritional stress. Spo0A may act in concert with spo0H (a sigma factor) to control the expression of some genes that are critical to the sporulation process.</text>
</comment>
<dbReference type="SMART" id="SM00388">
    <property type="entry name" value="HisKA"/>
    <property type="match status" value="1"/>
</dbReference>
<dbReference type="Pfam" id="PF00072">
    <property type="entry name" value="Response_reg"/>
    <property type="match status" value="1"/>
</dbReference>
<dbReference type="SMART" id="SM00448">
    <property type="entry name" value="REC"/>
    <property type="match status" value="1"/>
</dbReference>
<keyword evidence="6 12" id="KW-0597">Phosphoprotein</keyword>
<evidence type="ECO:0000256" key="7">
    <source>
        <dbReference type="ARBA" id="ARBA00022679"/>
    </source>
</evidence>
<dbReference type="RefSeq" id="WP_006715522.1">
    <property type="nucleotide sequence ID" value="NZ_CP007032.1"/>
</dbReference>